<evidence type="ECO:0000313" key="13">
    <source>
        <dbReference type="Proteomes" id="UP000549394"/>
    </source>
</evidence>
<dbReference type="FunFam" id="2.60.120.200:FF:000011">
    <property type="entry name" value="Probable calnexin"/>
    <property type="match status" value="1"/>
</dbReference>
<keyword evidence="3 10" id="KW-0812">Transmembrane</keyword>
<dbReference type="GO" id="GO:0006457">
    <property type="term" value="P:protein folding"/>
    <property type="evidence" value="ECO:0007669"/>
    <property type="project" value="InterPro"/>
</dbReference>
<evidence type="ECO:0000256" key="4">
    <source>
        <dbReference type="ARBA" id="ARBA00022824"/>
    </source>
</evidence>
<feature type="compositionally biased region" description="Basic and acidic residues" evidence="11">
    <location>
        <begin position="43"/>
        <end position="57"/>
    </location>
</feature>
<evidence type="ECO:0000256" key="11">
    <source>
        <dbReference type="SAM" id="MobiDB-lite"/>
    </source>
</evidence>
<keyword evidence="4 10" id="KW-0256">Endoplasmic reticulum</keyword>
<feature type="compositionally biased region" description="Acidic residues" evidence="11">
    <location>
        <begin position="27"/>
        <end position="42"/>
    </location>
</feature>
<keyword evidence="13" id="KW-1185">Reference proteome</keyword>
<feature type="compositionally biased region" description="Basic residues" evidence="11">
    <location>
        <begin position="592"/>
        <end position="602"/>
    </location>
</feature>
<dbReference type="GO" id="GO:0036503">
    <property type="term" value="P:ERAD pathway"/>
    <property type="evidence" value="ECO:0007669"/>
    <property type="project" value="TreeGrafter"/>
</dbReference>
<evidence type="ECO:0000256" key="8">
    <source>
        <dbReference type="ARBA" id="ARBA00053392"/>
    </source>
</evidence>
<keyword evidence="10" id="KW-0732">Signal</keyword>
<feature type="compositionally biased region" description="Basic and acidic residues" evidence="11">
    <location>
        <begin position="539"/>
        <end position="562"/>
    </location>
</feature>
<dbReference type="FunFam" id="2.10.250.10:FF:000001">
    <property type="entry name" value="Calnexin homolog"/>
    <property type="match status" value="1"/>
</dbReference>
<dbReference type="GO" id="GO:0051082">
    <property type="term" value="F:unfolded protein binding"/>
    <property type="evidence" value="ECO:0007669"/>
    <property type="project" value="InterPro"/>
</dbReference>
<feature type="chain" id="PRO_5029934427" evidence="10">
    <location>
        <begin position="22"/>
        <end position="602"/>
    </location>
</feature>
<keyword evidence="9" id="KW-1015">Disulfide bond</keyword>
<dbReference type="InterPro" id="IPR001580">
    <property type="entry name" value="Calret/calnex"/>
</dbReference>
<dbReference type="GO" id="GO:0005509">
    <property type="term" value="F:calcium ion binding"/>
    <property type="evidence" value="ECO:0007669"/>
    <property type="project" value="InterPro"/>
</dbReference>
<dbReference type="InterPro" id="IPR018124">
    <property type="entry name" value="Calret/calnex_CS"/>
</dbReference>
<dbReference type="PRINTS" id="PR00626">
    <property type="entry name" value="CALRETICULIN"/>
</dbReference>
<reference evidence="12 13" key="1">
    <citation type="submission" date="2020-08" db="EMBL/GenBank/DDBJ databases">
        <authorList>
            <person name="Hejnol A."/>
        </authorList>
    </citation>
    <scope>NUCLEOTIDE SEQUENCE [LARGE SCALE GENOMIC DNA]</scope>
</reference>
<feature type="signal peptide" evidence="10">
    <location>
        <begin position="1"/>
        <end position="21"/>
    </location>
</feature>
<dbReference type="PROSITE" id="PS00804">
    <property type="entry name" value="CALRETICULIN_2"/>
    <property type="match status" value="1"/>
</dbReference>
<dbReference type="InterPro" id="IPR009033">
    <property type="entry name" value="Calreticulin/calnexin_P_dom_sf"/>
</dbReference>
<feature type="compositionally biased region" description="Acidic residues" evidence="11">
    <location>
        <begin position="572"/>
        <end position="586"/>
    </location>
</feature>
<evidence type="ECO:0000256" key="7">
    <source>
        <dbReference type="ARBA" id="ARBA00023186"/>
    </source>
</evidence>
<dbReference type="SUPFAM" id="SSF63887">
    <property type="entry name" value="P-domain of calnexin/calreticulin"/>
    <property type="match status" value="1"/>
</dbReference>
<feature type="region of interest" description="Disordered" evidence="11">
    <location>
        <begin position="267"/>
        <end position="308"/>
    </location>
</feature>
<dbReference type="PROSITE" id="PS00805">
    <property type="entry name" value="CALRETICULIN_REPEAT"/>
    <property type="match status" value="1"/>
</dbReference>
<comment type="subcellular location">
    <subcellularLocation>
        <location evidence="1">Endoplasmic reticulum membrane</location>
        <topology evidence="1">Single-pass type I membrane protein</topology>
    </subcellularLocation>
</comment>
<organism evidence="12 13">
    <name type="scientific">Dimorphilus gyrociliatus</name>
    <dbReference type="NCBI Taxonomy" id="2664684"/>
    <lineage>
        <taxon>Eukaryota</taxon>
        <taxon>Metazoa</taxon>
        <taxon>Spiralia</taxon>
        <taxon>Lophotrochozoa</taxon>
        <taxon>Annelida</taxon>
        <taxon>Polychaeta</taxon>
        <taxon>Polychaeta incertae sedis</taxon>
        <taxon>Dinophilidae</taxon>
        <taxon>Dimorphilus</taxon>
    </lineage>
</organism>
<feature type="region of interest" description="Disordered" evidence="11">
    <location>
        <begin position="27"/>
        <end position="57"/>
    </location>
</feature>
<dbReference type="PROSITE" id="PS00803">
    <property type="entry name" value="CALRETICULIN_1"/>
    <property type="match status" value="1"/>
</dbReference>
<comment type="function">
    <text evidence="8">Calcium-binding protein that interacts with newly synthesized monoglucosylated glycoproteins in the endoplasmic reticulum. It may act in assisting protein assembly and/or in the retention within the ER of unassembled protein subunits. It seems to play a major role in the quality control apparatus of the ER by the retention of incorrectly folded proteins. Required for embryogenesis and larval development under heat and ER stress conditions. May be important for germ cell development. Involved in neuronal necrotic cell death.</text>
</comment>
<proteinExistence type="inferred from homology"/>
<evidence type="ECO:0000256" key="9">
    <source>
        <dbReference type="PIRSR" id="PIRSR601580-3"/>
    </source>
</evidence>
<comment type="caution">
    <text evidence="12">The sequence shown here is derived from an EMBL/GenBank/DDBJ whole genome shotgun (WGS) entry which is preliminary data.</text>
</comment>
<evidence type="ECO:0000313" key="12">
    <source>
        <dbReference type="EMBL" id="CAD5120173.1"/>
    </source>
</evidence>
<dbReference type="Gene3D" id="2.60.120.200">
    <property type="match status" value="1"/>
</dbReference>
<dbReference type="PANTHER" id="PTHR11073:SF1">
    <property type="entry name" value="CALNEXIN 14D-RELATED"/>
    <property type="match status" value="1"/>
</dbReference>
<dbReference type="Pfam" id="PF00262">
    <property type="entry name" value="Calreticulin"/>
    <property type="match status" value="1"/>
</dbReference>
<keyword evidence="5 10" id="KW-1133">Transmembrane helix</keyword>
<keyword evidence="6 10" id="KW-0472">Membrane</keyword>
<evidence type="ECO:0000256" key="3">
    <source>
        <dbReference type="ARBA" id="ARBA00022692"/>
    </source>
</evidence>
<evidence type="ECO:0000256" key="1">
    <source>
        <dbReference type="ARBA" id="ARBA00004115"/>
    </source>
</evidence>
<evidence type="ECO:0000256" key="10">
    <source>
        <dbReference type="RuleBase" id="RU362126"/>
    </source>
</evidence>
<dbReference type="Gene3D" id="2.10.250.10">
    <property type="entry name" value="Calreticulin/calnexin, P domain"/>
    <property type="match status" value="1"/>
</dbReference>
<dbReference type="PANTHER" id="PTHR11073">
    <property type="entry name" value="CALRETICULIN AND CALNEXIN"/>
    <property type="match status" value="1"/>
</dbReference>
<evidence type="ECO:0000256" key="6">
    <source>
        <dbReference type="ARBA" id="ARBA00023136"/>
    </source>
</evidence>
<feature type="region of interest" description="Disordered" evidence="11">
    <location>
        <begin position="512"/>
        <end position="602"/>
    </location>
</feature>
<comment type="similarity">
    <text evidence="2 10">Belongs to the calreticulin family.</text>
</comment>
<keyword evidence="7 10" id="KW-0143">Chaperone</keyword>
<name>A0A7I8VV60_9ANNE</name>
<gene>
    <name evidence="12" type="ORF">DGYR_LOCUS8302</name>
</gene>
<evidence type="ECO:0000256" key="5">
    <source>
        <dbReference type="ARBA" id="ARBA00022989"/>
    </source>
</evidence>
<dbReference type="Proteomes" id="UP000549394">
    <property type="component" value="Unassembled WGS sequence"/>
</dbReference>
<feature type="compositionally biased region" description="Acidic residues" evidence="11">
    <location>
        <begin position="524"/>
        <end position="538"/>
    </location>
</feature>
<sequence>MKKSLLILLLVGLLAFSSVRCEIENDDTVEDDETMETEDDAIDEPKEPIVPKSERPDFKPPKLAGPAYFHESFLSADVLGSTWKLSKAKKDDADESISKYDGEWTVEEGEAALKGDFGLHLKSKAKHHAIASKLTESFKFDGKPLIVQYEVKFQNGQECGGGYVKLLSDSSNLDLSKFMDKTPYTIMFGPDRCGQDSKLHFIFRHKNPVTGEYEEKHAKKPTTSFEHVFDKKTHLYRLVVNADNTFEIFIDQTLINSGSLLEDFEPAVNPPKEIVDPEDKKPEDWDEREKIPDPEAKKPEDWDETQPEKIEDVDATMPSGWLEEESELIADPKAEKPADWDDDMDGEWEAPMINNPKCESAPGCGKWTRPMVENPAYKGKWKAPLISNPDYKGKWTPRIIENPNYFEDKEPYKMTPIGAVGLELWSMSDNIVFDNFLITHSKAVADEWISETYTLKHTQELSTASGGENVFQWLVKAAEERKWLYAVYIMVVLLPIVLLSVWCCPNSGPGVKAKELAKKKTDEPTADDEVDEDVENEGEDKSESDTQNEAEAKTEGGGDSKKKASKSALDATNEDDETPNEPEQEGDSSAKSTRRRAKARKD</sequence>
<feature type="compositionally biased region" description="Basic and acidic residues" evidence="11">
    <location>
        <begin position="273"/>
        <end position="308"/>
    </location>
</feature>
<dbReference type="InterPro" id="IPR013320">
    <property type="entry name" value="ConA-like_dom_sf"/>
</dbReference>
<dbReference type="SUPFAM" id="SSF49899">
    <property type="entry name" value="Concanavalin A-like lectins/glucanases"/>
    <property type="match status" value="1"/>
</dbReference>
<dbReference type="OrthoDB" id="1938156at2759"/>
<accession>A0A7I8VV60</accession>
<feature type="transmembrane region" description="Helical" evidence="10">
    <location>
        <begin position="483"/>
        <end position="504"/>
    </location>
</feature>
<protein>
    <submittedName>
        <fullName evidence="12">DgyrCDS8748</fullName>
    </submittedName>
</protein>
<feature type="compositionally biased region" description="Basic and acidic residues" evidence="11">
    <location>
        <begin position="512"/>
        <end position="523"/>
    </location>
</feature>
<dbReference type="AlphaFoldDB" id="A0A7I8VV60"/>
<dbReference type="EMBL" id="CAJFCJ010000012">
    <property type="protein sequence ID" value="CAD5120173.1"/>
    <property type="molecule type" value="Genomic_DNA"/>
</dbReference>
<feature type="disulfide bond" evidence="9">
    <location>
        <begin position="159"/>
        <end position="193"/>
    </location>
</feature>
<dbReference type="GO" id="GO:0005789">
    <property type="term" value="C:endoplasmic reticulum membrane"/>
    <property type="evidence" value="ECO:0007669"/>
    <property type="project" value="UniProtKB-SubCell"/>
</dbReference>
<evidence type="ECO:0000256" key="2">
    <source>
        <dbReference type="ARBA" id="ARBA00010983"/>
    </source>
</evidence>